<dbReference type="AlphaFoldDB" id="A0A951IZB4"/>
<comment type="caution">
    <text evidence="1">The sequence shown here is derived from an EMBL/GenBank/DDBJ whole genome shotgun (WGS) entry which is preliminary data.</text>
</comment>
<dbReference type="EMBL" id="RPHB01000007">
    <property type="protein sequence ID" value="MBW3469079.1"/>
    <property type="molecule type" value="Genomic_DNA"/>
</dbReference>
<dbReference type="RefSeq" id="WP_219291485.1">
    <property type="nucleotide sequence ID" value="NZ_RPHB01000007.1"/>
</dbReference>
<accession>A0A951IZB4</accession>
<gene>
    <name evidence="1" type="ORF">EGN73_14860</name>
</gene>
<name>A0A951IZB4_9BACT</name>
<evidence type="ECO:0000313" key="2">
    <source>
        <dbReference type="Proteomes" id="UP000727490"/>
    </source>
</evidence>
<keyword evidence="2" id="KW-1185">Reference proteome</keyword>
<proteinExistence type="predicted"/>
<evidence type="ECO:0000313" key="1">
    <source>
        <dbReference type="EMBL" id="MBW3469079.1"/>
    </source>
</evidence>
<dbReference type="Pfam" id="PF04883">
    <property type="entry name" value="HK97-gp10_like"/>
    <property type="match status" value="1"/>
</dbReference>
<dbReference type="Proteomes" id="UP000727490">
    <property type="component" value="Unassembled WGS sequence"/>
</dbReference>
<dbReference type="NCBIfam" id="TIGR01725">
    <property type="entry name" value="phge_HK97_gp10"/>
    <property type="match status" value="1"/>
</dbReference>
<protein>
    <submittedName>
        <fullName evidence="1">HK97 gp10 family phage protein</fullName>
    </submittedName>
</protein>
<dbReference type="InterPro" id="IPR010064">
    <property type="entry name" value="HK97-gp10_tail"/>
</dbReference>
<organism evidence="1 2">
    <name type="scientific">Arthrospiribacter ruber</name>
    <dbReference type="NCBI Taxonomy" id="2487934"/>
    <lineage>
        <taxon>Bacteria</taxon>
        <taxon>Pseudomonadati</taxon>
        <taxon>Bacteroidota</taxon>
        <taxon>Cytophagia</taxon>
        <taxon>Cytophagales</taxon>
        <taxon>Cyclobacteriaceae</taxon>
        <taxon>Arthrospiribacter</taxon>
    </lineage>
</organism>
<reference evidence="1 2" key="1">
    <citation type="journal article" date="2020" name="Syst. Appl. Microbiol.">
        <title>Arthrospiribacter ruber gen. nov., sp. nov., a novel bacterium isolated from Arthrospira cultures.</title>
        <authorList>
            <person name="Waleron M."/>
            <person name="Misztak A."/>
            <person name="Waleron M.M."/>
            <person name="Furmaniak M."/>
            <person name="Mrozik A."/>
            <person name="Waleron K."/>
        </authorList>
    </citation>
    <scope>NUCLEOTIDE SEQUENCE [LARGE SCALE GENOMIC DNA]</scope>
    <source>
        <strain evidence="1 2">DPMB0001</strain>
    </source>
</reference>
<sequence length="151" mass="17001">MKVSVDIDMKELLQKLRKTPDRIQDKVIRAGVRAGAGVVRSEARRNVPVDTGLMKSKVKVQKARISKHTGNFVFVVNVASPAHHLIELGTKDREPIRKSKLHFTLNNGSEIYVDKVKGVQANPFLGKAYEATKEQVVRKFKTKIDTELKKL</sequence>